<evidence type="ECO:0000259" key="1">
    <source>
        <dbReference type="Pfam" id="PF12728"/>
    </source>
</evidence>
<dbReference type="InterPro" id="IPR036388">
    <property type="entry name" value="WH-like_DNA-bd_sf"/>
</dbReference>
<organism evidence="2 3">
    <name type="scientific">Microbacterium luteolum</name>
    <name type="common">Aureobacterium luteolum</name>
    <dbReference type="NCBI Taxonomy" id="69367"/>
    <lineage>
        <taxon>Bacteria</taxon>
        <taxon>Bacillati</taxon>
        <taxon>Actinomycetota</taxon>
        <taxon>Actinomycetes</taxon>
        <taxon>Micrococcales</taxon>
        <taxon>Microbacteriaceae</taxon>
        <taxon>Microbacterium</taxon>
    </lineage>
</organism>
<dbReference type="Proteomes" id="UP001215097">
    <property type="component" value="Chromosome"/>
</dbReference>
<dbReference type="Pfam" id="PF12728">
    <property type="entry name" value="HTH_17"/>
    <property type="match status" value="1"/>
</dbReference>
<evidence type="ECO:0000313" key="2">
    <source>
        <dbReference type="EMBL" id="WDM45316.1"/>
    </source>
</evidence>
<dbReference type="InterPro" id="IPR041657">
    <property type="entry name" value="HTH_17"/>
</dbReference>
<evidence type="ECO:0000313" key="3">
    <source>
        <dbReference type="Proteomes" id="UP001215097"/>
    </source>
</evidence>
<keyword evidence="3" id="KW-1185">Reference proteome</keyword>
<sequence>MASSTLLTRGTVLVDEETQALANEAVKAAGDDKIAQLTFTTETGVVVPLPPRVVELLSNVLNRVALGGAMSVQTMPDLLTTSAAAELLGVSRPTVMKLIRDGVLTPVMAGSHHRLHLREVAAVRAHREQARQEAIETLIKLGDDRV</sequence>
<dbReference type="EMBL" id="CP078075">
    <property type="protein sequence ID" value="WDM45316.1"/>
    <property type="molecule type" value="Genomic_DNA"/>
</dbReference>
<dbReference type="Gene3D" id="1.10.10.10">
    <property type="entry name" value="Winged helix-like DNA-binding domain superfamily/Winged helix DNA-binding domain"/>
    <property type="match status" value="1"/>
</dbReference>
<protein>
    <submittedName>
        <fullName evidence="2">Helix-turn-helix domain-containing protein</fullName>
    </submittedName>
</protein>
<proteinExistence type="predicted"/>
<reference evidence="2 3" key="1">
    <citation type="submission" date="2021-06" db="EMBL/GenBank/DDBJ databases">
        <title>Genome-based taxonomic framework of Microbacterium strains isolated from marine environment, the description of four new species and reclassification of four preexisting species.</title>
        <authorList>
            <person name="Lee S.D."/>
            <person name="Kim S.-M."/>
            <person name="Byeon Y.-S."/>
            <person name="Yang H.L."/>
            <person name="Kim I.S."/>
        </authorList>
    </citation>
    <scope>NUCLEOTIDE SEQUENCE [LARGE SCALE GENOMIC DNA]</scope>
    <source>
        <strain evidence="2 3">KACC 14465</strain>
    </source>
</reference>
<feature type="domain" description="Helix-turn-helix" evidence="1">
    <location>
        <begin position="78"/>
        <end position="122"/>
    </location>
</feature>
<dbReference type="NCBIfam" id="TIGR01764">
    <property type="entry name" value="excise"/>
    <property type="match status" value="1"/>
</dbReference>
<dbReference type="InterPro" id="IPR010093">
    <property type="entry name" value="SinI_DNA-bd"/>
</dbReference>
<dbReference type="RefSeq" id="WP_282215486.1">
    <property type="nucleotide sequence ID" value="NZ_BAAAUN010000001.1"/>
</dbReference>
<name>A0ABY7XSZ1_MICLT</name>
<accession>A0ABY7XSZ1</accession>
<gene>
    <name evidence="2" type="ORF">KV395_19595</name>
</gene>